<gene>
    <name evidence="1" type="ORF">EVAR_63876_1</name>
</gene>
<protein>
    <submittedName>
        <fullName evidence="1">Uncharacterized protein</fullName>
    </submittedName>
</protein>
<accession>A0A4C2A2I2</accession>
<evidence type="ECO:0000313" key="2">
    <source>
        <dbReference type="Proteomes" id="UP000299102"/>
    </source>
</evidence>
<dbReference type="Proteomes" id="UP000299102">
    <property type="component" value="Unassembled WGS sequence"/>
</dbReference>
<proteinExistence type="predicted"/>
<keyword evidence="2" id="KW-1185">Reference proteome</keyword>
<evidence type="ECO:0000313" key="1">
    <source>
        <dbReference type="EMBL" id="GBP93464.1"/>
    </source>
</evidence>
<sequence>MRCSNYKSTERRRRLRPHRIFISARARPPRCLRPPAANYATGELFEREGPCRAGSGRSIVPERREGFIRNEITRFRSPSVFYSDPCAALDDDFFILDSDRDPAFDSDSGLDLRFRFHSIRSRSCFKFRS</sequence>
<name>A0A4C2A2I2_EUMVA</name>
<dbReference type="AlphaFoldDB" id="A0A4C2A2I2"/>
<dbReference type="EMBL" id="BGZK01002381">
    <property type="protein sequence ID" value="GBP93464.1"/>
    <property type="molecule type" value="Genomic_DNA"/>
</dbReference>
<organism evidence="1 2">
    <name type="scientific">Eumeta variegata</name>
    <name type="common">Bagworm moth</name>
    <name type="synonym">Eumeta japonica</name>
    <dbReference type="NCBI Taxonomy" id="151549"/>
    <lineage>
        <taxon>Eukaryota</taxon>
        <taxon>Metazoa</taxon>
        <taxon>Ecdysozoa</taxon>
        <taxon>Arthropoda</taxon>
        <taxon>Hexapoda</taxon>
        <taxon>Insecta</taxon>
        <taxon>Pterygota</taxon>
        <taxon>Neoptera</taxon>
        <taxon>Endopterygota</taxon>
        <taxon>Lepidoptera</taxon>
        <taxon>Glossata</taxon>
        <taxon>Ditrysia</taxon>
        <taxon>Tineoidea</taxon>
        <taxon>Psychidae</taxon>
        <taxon>Oiketicinae</taxon>
        <taxon>Eumeta</taxon>
    </lineage>
</organism>
<comment type="caution">
    <text evidence="1">The sequence shown here is derived from an EMBL/GenBank/DDBJ whole genome shotgun (WGS) entry which is preliminary data.</text>
</comment>
<reference evidence="1 2" key="1">
    <citation type="journal article" date="2019" name="Commun. Biol.">
        <title>The bagworm genome reveals a unique fibroin gene that provides high tensile strength.</title>
        <authorList>
            <person name="Kono N."/>
            <person name="Nakamura H."/>
            <person name="Ohtoshi R."/>
            <person name="Tomita M."/>
            <person name="Numata K."/>
            <person name="Arakawa K."/>
        </authorList>
    </citation>
    <scope>NUCLEOTIDE SEQUENCE [LARGE SCALE GENOMIC DNA]</scope>
</reference>